<gene>
    <name evidence="1" type="ORF">I6U51_04865</name>
</gene>
<protein>
    <submittedName>
        <fullName evidence="1">Uncharacterized protein</fullName>
    </submittedName>
</protein>
<accession>A0A934M2K5</accession>
<evidence type="ECO:0000313" key="2">
    <source>
        <dbReference type="Proteomes" id="UP000622687"/>
    </source>
</evidence>
<dbReference type="EMBL" id="JAEEGB010000005">
    <property type="protein sequence ID" value="MBI6872040.1"/>
    <property type="molecule type" value="Genomic_DNA"/>
</dbReference>
<evidence type="ECO:0000313" key="1">
    <source>
        <dbReference type="EMBL" id="MBI6872040.1"/>
    </source>
</evidence>
<name>A0A934M2K5_9CLOT</name>
<sequence>MLKDLILAGVIATSVMTSSTAYSGTNTEIKKSTGGDLSYITVADASMYDGKITDVKKTKDGLDVMVSKLGESDSPLNSLIFHVNNDTKLNVAKETLKIGDRVNVFFSGAVTRSIPGQATAIAINQLKEDCVYEGQIEEVIDNKYGKSISVVSDSKNSNFDKIIFNISDKTSFNNGSLLDLKKGAKVKVVYGPVMTMSLPPHTTALNIEFVK</sequence>
<keyword evidence="2" id="KW-1185">Reference proteome</keyword>
<dbReference type="RefSeq" id="WP_211141466.1">
    <property type="nucleotide sequence ID" value="NZ_JAEEGB010000005.1"/>
</dbReference>
<dbReference type="Proteomes" id="UP000622687">
    <property type="component" value="Unassembled WGS sequence"/>
</dbReference>
<organism evidence="1 2">
    <name type="scientific">Clostridium aciditolerans</name>
    <dbReference type="NCBI Taxonomy" id="339861"/>
    <lineage>
        <taxon>Bacteria</taxon>
        <taxon>Bacillati</taxon>
        <taxon>Bacillota</taxon>
        <taxon>Clostridia</taxon>
        <taxon>Eubacteriales</taxon>
        <taxon>Clostridiaceae</taxon>
        <taxon>Clostridium</taxon>
    </lineage>
</organism>
<dbReference type="AlphaFoldDB" id="A0A934M2K5"/>
<reference evidence="1" key="1">
    <citation type="submission" date="2020-12" db="EMBL/GenBank/DDBJ databases">
        <title>Clostridium thailandense sp. nov., a novel acetogenic bacterium isolated from peat land soil in Thailand.</title>
        <authorList>
            <person name="Chaikitkaew S."/>
            <person name="Birkeland N.K."/>
        </authorList>
    </citation>
    <scope>NUCLEOTIDE SEQUENCE</scope>
    <source>
        <strain evidence="1">DSM 17425</strain>
    </source>
</reference>
<comment type="caution">
    <text evidence="1">The sequence shown here is derived from an EMBL/GenBank/DDBJ whole genome shotgun (WGS) entry which is preliminary data.</text>
</comment>
<proteinExistence type="predicted"/>